<dbReference type="AlphaFoldDB" id="A0A3L6EM92"/>
<evidence type="ECO:0000313" key="3">
    <source>
        <dbReference type="Proteomes" id="UP000251960"/>
    </source>
</evidence>
<sequence length="378" mass="41559">MACTPRPCTRCPAMPPSPHSRRSTIPAVGRSLPRPFNARSQIPRLRLPPMSPNMPSRRLLPGIPPRKPHPLQGGFLKIWESFCRGVDREALVDMGQIKYSEKYFNDTYEYSTFPPWLRRRCGGEISLEGGNRAGACDVSLLAKTKKRESVLLRPQACTVAHFGLKEEPLGLAHGPNAVHRILSRKKSSLRLTQPDGPNAVHPYECPPARGRQAPPQEPPPIRERVARDRSAAEPRVGALRDPPPGDAHHAVPPPDQLPAAVGGGYRADAGQLETSGVVGRFAGLEVKPGSTVKCEPEYGFMLHLSQENRLKQVQEMQSNCDKGLKHMSCEAPLLGPMAELWKLKNPDISESEWAVQAAAASIYSTCNMAMRTENVSCF</sequence>
<reference evidence="2 3" key="1">
    <citation type="journal article" date="2018" name="Nat. Genet.">
        <title>Extensive intraspecific gene order and gene structural variations between Mo17 and other maize genomes.</title>
        <authorList>
            <person name="Sun S."/>
            <person name="Zhou Y."/>
            <person name="Chen J."/>
            <person name="Shi J."/>
            <person name="Zhao H."/>
            <person name="Zhao H."/>
            <person name="Song W."/>
            <person name="Zhang M."/>
            <person name="Cui Y."/>
            <person name="Dong X."/>
            <person name="Liu H."/>
            <person name="Ma X."/>
            <person name="Jiao Y."/>
            <person name="Wang B."/>
            <person name="Wei X."/>
            <person name="Stein J.C."/>
            <person name="Glaubitz J.C."/>
            <person name="Lu F."/>
            <person name="Yu G."/>
            <person name="Liang C."/>
            <person name="Fengler K."/>
            <person name="Li B."/>
            <person name="Rafalski A."/>
            <person name="Schnable P.S."/>
            <person name="Ware D.H."/>
            <person name="Buckler E.S."/>
            <person name="Lai J."/>
        </authorList>
    </citation>
    <scope>NUCLEOTIDE SEQUENCE [LARGE SCALE GENOMIC DNA]</scope>
    <source>
        <strain evidence="3">cv. Missouri 17</strain>
        <tissue evidence="2">Seedling</tissue>
    </source>
</reference>
<protein>
    <submittedName>
        <fullName evidence="2">Uncharacterized protein</fullName>
    </submittedName>
</protein>
<organism evidence="2 3">
    <name type="scientific">Zea mays</name>
    <name type="common">Maize</name>
    <dbReference type="NCBI Taxonomy" id="4577"/>
    <lineage>
        <taxon>Eukaryota</taxon>
        <taxon>Viridiplantae</taxon>
        <taxon>Streptophyta</taxon>
        <taxon>Embryophyta</taxon>
        <taxon>Tracheophyta</taxon>
        <taxon>Spermatophyta</taxon>
        <taxon>Magnoliopsida</taxon>
        <taxon>Liliopsida</taxon>
        <taxon>Poales</taxon>
        <taxon>Poaceae</taxon>
        <taxon>PACMAD clade</taxon>
        <taxon>Panicoideae</taxon>
        <taxon>Andropogonodae</taxon>
        <taxon>Andropogoneae</taxon>
        <taxon>Tripsacinae</taxon>
        <taxon>Zea</taxon>
    </lineage>
</organism>
<name>A0A3L6EM92_MAIZE</name>
<gene>
    <name evidence="2" type="ORF">Zm00014a_027619</name>
</gene>
<feature type="compositionally biased region" description="Basic and acidic residues" evidence="1">
    <location>
        <begin position="220"/>
        <end position="232"/>
    </location>
</feature>
<dbReference type="Proteomes" id="UP000251960">
    <property type="component" value="Chromosome 5"/>
</dbReference>
<dbReference type="ExpressionAtlas" id="A0A3L6EM92">
    <property type="expression patterns" value="baseline and differential"/>
</dbReference>
<proteinExistence type="predicted"/>
<accession>A0A3L6EM92</accession>
<evidence type="ECO:0000256" key="1">
    <source>
        <dbReference type="SAM" id="MobiDB-lite"/>
    </source>
</evidence>
<feature type="compositionally biased region" description="Pro residues" evidence="1">
    <location>
        <begin position="241"/>
        <end position="255"/>
    </location>
</feature>
<evidence type="ECO:0000313" key="2">
    <source>
        <dbReference type="EMBL" id="PWZ21799.1"/>
    </source>
</evidence>
<feature type="region of interest" description="Disordered" evidence="1">
    <location>
        <begin position="13"/>
        <end position="34"/>
    </location>
</feature>
<comment type="caution">
    <text evidence="2">The sequence shown here is derived from an EMBL/GenBank/DDBJ whole genome shotgun (WGS) entry which is preliminary data.</text>
</comment>
<dbReference type="EMBL" id="NCVQ01000006">
    <property type="protein sequence ID" value="PWZ21799.1"/>
    <property type="molecule type" value="Genomic_DNA"/>
</dbReference>
<feature type="region of interest" description="Disordered" evidence="1">
    <location>
        <begin position="188"/>
        <end position="255"/>
    </location>
</feature>